<name>A0A2I0HUI8_PUNGR</name>
<sequence length="80" mass="9369">KWILLGCSATLRIVDGLRMGNREKKKKKKKKKKMAAMMVKRIARWGSWKLESDKEQEEEEEDIRPEPALGKEIMGRPLCQ</sequence>
<organism evidence="2 3">
    <name type="scientific">Punica granatum</name>
    <name type="common">Pomegranate</name>
    <dbReference type="NCBI Taxonomy" id="22663"/>
    <lineage>
        <taxon>Eukaryota</taxon>
        <taxon>Viridiplantae</taxon>
        <taxon>Streptophyta</taxon>
        <taxon>Embryophyta</taxon>
        <taxon>Tracheophyta</taxon>
        <taxon>Spermatophyta</taxon>
        <taxon>Magnoliopsida</taxon>
        <taxon>eudicotyledons</taxon>
        <taxon>Gunneridae</taxon>
        <taxon>Pentapetalae</taxon>
        <taxon>rosids</taxon>
        <taxon>malvids</taxon>
        <taxon>Myrtales</taxon>
        <taxon>Lythraceae</taxon>
        <taxon>Punica</taxon>
    </lineage>
</organism>
<dbReference type="Proteomes" id="UP000233551">
    <property type="component" value="Unassembled WGS sequence"/>
</dbReference>
<dbReference type="AlphaFoldDB" id="A0A2I0HUI8"/>
<evidence type="ECO:0000313" key="2">
    <source>
        <dbReference type="EMBL" id="PKI34936.1"/>
    </source>
</evidence>
<feature type="region of interest" description="Disordered" evidence="1">
    <location>
        <begin position="50"/>
        <end position="80"/>
    </location>
</feature>
<proteinExistence type="predicted"/>
<comment type="caution">
    <text evidence="2">The sequence shown here is derived from an EMBL/GenBank/DDBJ whole genome shotgun (WGS) entry which is preliminary data.</text>
</comment>
<reference evidence="2 3" key="1">
    <citation type="submission" date="2017-11" db="EMBL/GenBank/DDBJ databases">
        <title>De-novo sequencing of pomegranate (Punica granatum L.) genome.</title>
        <authorList>
            <person name="Akparov Z."/>
            <person name="Amiraslanov A."/>
            <person name="Hajiyeva S."/>
            <person name="Abbasov M."/>
            <person name="Kaur K."/>
            <person name="Hamwieh A."/>
            <person name="Solovyev V."/>
            <person name="Salamov A."/>
            <person name="Braich B."/>
            <person name="Kosarev P."/>
            <person name="Mahmoud A."/>
            <person name="Hajiyev E."/>
            <person name="Babayeva S."/>
            <person name="Izzatullayeva V."/>
            <person name="Mammadov A."/>
            <person name="Mammadov A."/>
            <person name="Sharifova S."/>
            <person name="Ojaghi J."/>
            <person name="Eynullazada K."/>
            <person name="Bayramov B."/>
            <person name="Abdulazimova A."/>
            <person name="Shahmuradov I."/>
        </authorList>
    </citation>
    <scope>NUCLEOTIDE SEQUENCE [LARGE SCALE GENOMIC DNA]</scope>
    <source>
        <strain evidence="3">cv. AG2017</strain>
        <tissue evidence="2">Leaf</tissue>
    </source>
</reference>
<feature type="non-terminal residue" evidence="2">
    <location>
        <position position="1"/>
    </location>
</feature>
<accession>A0A2I0HUI8</accession>
<keyword evidence="3" id="KW-1185">Reference proteome</keyword>
<dbReference type="EMBL" id="PGOL01005540">
    <property type="protein sequence ID" value="PKI34936.1"/>
    <property type="molecule type" value="Genomic_DNA"/>
</dbReference>
<evidence type="ECO:0000256" key="1">
    <source>
        <dbReference type="SAM" id="MobiDB-lite"/>
    </source>
</evidence>
<gene>
    <name evidence="2" type="ORF">CRG98_044642</name>
</gene>
<evidence type="ECO:0000313" key="3">
    <source>
        <dbReference type="Proteomes" id="UP000233551"/>
    </source>
</evidence>
<protein>
    <submittedName>
        <fullName evidence="2">Uncharacterized protein</fullName>
    </submittedName>
</protein>
<feature type="compositionally biased region" description="Acidic residues" evidence="1">
    <location>
        <begin position="54"/>
        <end position="63"/>
    </location>
</feature>